<evidence type="ECO:0000256" key="1">
    <source>
        <dbReference type="SAM" id="MobiDB-lite"/>
    </source>
</evidence>
<dbReference type="InterPro" id="IPR021327">
    <property type="entry name" value="DUF2934"/>
</dbReference>
<feature type="region of interest" description="Disordered" evidence="1">
    <location>
        <begin position="37"/>
        <end position="76"/>
    </location>
</feature>
<protein>
    <recommendedName>
        <fullName evidence="4">DUF2934 domain-containing protein</fullName>
    </recommendedName>
</protein>
<dbReference type="Pfam" id="PF11154">
    <property type="entry name" value="DUF2934"/>
    <property type="match status" value="1"/>
</dbReference>
<reference evidence="2 3" key="1">
    <citation type="submission" date="2017-06" db="EMBL/GenBank/DDBJ databases">
        <authorList>
            <person name="Kim H.J."/>
            <person name="Triplett B.A."/>
        </authorList>
    </citation>
    <scope>NUCLEOTIDE SEQUENCE [LARGE SCALE GENOMIC DNA]</scope>
    <source>
        <strain evidence="2 3">DSM 29052</strain>
    </source>
</reference>
<keyword evidence="3" id="KW-1185">Reference proteome</keyword>
<sequence length="109" mass="11638">MPRPDDTKIAQAAHQIWLDENQSEGRDEEHWHRAKLALTGKSTRKRAPKAAPIASGKPAATKTRATSKSKLPGQSSVACTQAAGIRRSTISAHQLQPAGIASSLKLYSG</sequence>
<dbReference type="AlphaFoldDB" id="A0A238XQU7"/>
<name>A0A238XQU7_9RHOB</name>
<dbReference type="RefSeq" id="WP_176439142.1">
    <property type="nucleotide sequence ID" value="NZ_FZNN01000012.1"/>
</dbReference>
<dbReference type="Proteomes" id="UP000198417">
    <property type="component" value="Unassembled WGS sequence"/>
</dbReference>
<proteinExistence type="predicted"/>
<feature type="compositionally biased region" description="Polar residues" evidence="1">
    <location>
        <begin position="63"/>
        <end position="76"/>
    </location>
</feature>
<accession>A0A238XQU7</accession>
<evidence type="ECO:0008006" key="4">
    <source>
        <dbReference type="Google" id="ProtNLM"/>
    </source>
</evidence>
<dbReference type="EMBL" id="FZNN01000012">
    <property type="protein sequence ID" value="SNR61062.1"/>
    <property type="molecule type" value="Genomic_DNA"/>
</dbReference>
<evidence type="ECO:0000313" key="2">
    <source>
        <dbReference type="EMBL" id="SNR61062.1"/>
    </source>
</evidence>
<organism evidence="2 3">
    <name type="scientific">Puniceibacterium sediminis</name>
    <dbReference type="NCBI Taxonomy" id="1608407"/>
    <lineage>
        <taxon>Bacteria</taxon>
        <taxon>Pseudomonadati</taxon>
        <taxon>Pseudomonadota</taxon>
        <taxon>Alphaproteobacteria</taxon>
        <taxon>Rhodobacterales</taxon>
        <taxon>Paracoccaceae</taxon>
        <taxon>Puniceibacterium</taxon>
    </lineage>
</organism>
<gene>
    <name evidence="2" type="ORF">SAMN06265370_112103</name>
</gene>
<evidence type="ECO:0000313" key="3">
    <source>
        <dbReference type="Proteomes" id="UP000198417"/>
    </source>
</evidence>